<evidence type="ECO:0000313" key="2">
    <source>
        <dbReference type="Proteomes" id="UP000095492"/>
    </source>
</evidence>
<dbReference type="OrthoDB" id="1958058at2"/>
<gene>
    <name evidence="1" type="ORF">ERS852448_00485</name>
</gene>
<dbReference type="EMBL" id="CYYA01000002">
    <property type="protein sequence ID" value="CUM78662.1"/>
    <property type="molecule type" value="Genomic_DNA"/>
</dbReference>
<name>A0A173RL74_EUBRA</name>
<dbReference type="RefSeq" id="WP_055289185.1">
    <property type="nucleotide sequence ID" value="NZ_CP173382.1"/>
</dbReference>
<proteinExistence type="predicted"/>
<dbReference type="AlphaFoldDB" id="A0A173RL74"/>
<accession>A0A173RL74</accession>
<organism evidence="1 2">
    <name type="scientific">Eubacterium ramulus</name>
    <dbReference type="NCBI Taxonomy" id="39490"/>
    <lineage>
        <taxon>Bacteria</taxon>
        <taxon>Bacillati</taxon>
        <taxon>Bacillota</taxon>
        <taxon>Clostridia</taxon>
        <taxon>Eubacteriales</taxon>
        <taxon>Eubacteriaceae</taxon>
        <taxon>Eubacterium</taxon>
    </lineage>
</organism>
<reference evidence="1 2" key="1">
    <citation type="submission" date="2015-09" db="EMBL/GenBank/DDBJ databases">
        <authorList>
            <consortium name="Pathogen Informatics"/>
        </authorList>
    </citation>
    <scope>NUCLEOTIDE SEQUENCE [LARGE SCALE GENOMIC DNA]</scope>
    <source>
        <strain evidence="1 2">2789STDY5608891</strain>
    </source>
</reference>
<sequence length="329" mass="36691">MDLIHEDSNHAMLGAIDRYELDLAFGSDENDFECTMAISDHCCSIGDYLAMQDVVAGHVKYTEYGGRIDGVCVDTGKETVTYSGRTWQGILSKKIVCPDDGQDYLVLSGDANEVLGFLIQRIGVGDLFETPSEEAGITITSYQMDRYIDAYTGIRKMVKCAGAKLVMYYREGKVHLSAVPLVDYSQDEEWDSDQMNFQISSNERPVNHLICLGKGDLSERMVRHLYMDARGNISETQTFFGVDEVTETYDYSNVESEEELITGGTQRLQETWAAANTLETDFENNTEYDVGDIVGARETITGVTIKRDIVKKILKVNSSGINVECQIGE</sequence>
<evidence type="ECO:0000313" key="1">
    <source>
        <dbReference type="EMBL" id="CUM78662.1"/>
    </source>
</evidence>
<dbReference type="STRING" id="39490.ERS852448_00485"/>
<protein>
    <submittedName>
        <fullName evidence="1">Uncharacterized protein</fullName>
    </submittedName>
</protein>
<dbReference type="Proteomes" id="UP000095492">
    <property type="component" value="Unassembled WGS sequence"/>
</dbReference>
<dbReference type="GeneID" id="97391164"/>